<dbReference type="GO" id="GO:0009378">
    <property type="term" value="F:four-way junction helicase activity"/>
    <property type="evidence" value="ECO:0007669"/>
    <property type="project" value="TreeGrafter"/>
</dbReference>
<dbReference type="Pfam" id="PF00270">
    <property type="entry name" value="DEAD"/>
    <property type="match status" value="1"/>
</dbReference>
<gene>
    <name evidence="15" type="ORF">AFR_11840</name>
</gene>
<reference evidence="15 16" key="1">
    <citation type="journal article" date="2014" name="J. Biotechnol.">
        <title>Complete genome sequence of the actinobacterium Actinoplanes friuliensis HAG 010964, producer of the lipopeptide antibiotic friulimycin.</title>
        <authorList>
            <person name="Ruckert C."/>
            <person name="Szczepanowski R."/>
            <person name="Albersmeier A."/>
            <person name="Goesmann A."/>
            <person name="Fischer N."/>
            <person name="Steinkamper A."/>
            <person name="Puhler A."/>
            <person name="Biener R."/>
            <person name="Schwartz D."/>
            <person name="Kalinowski J."/>
        </authorList>
    </citation>
    <scope>NUCLEOTIDE SEQUENCE [LARGE SCALE GENOMIC DNA]</scope>
    <source>
        <strain evidence="15 16">DSM 7358</strain>
    </source>
</reference>
<organism evidence="15 16">
    <name type="scientific">Actinoplanes friuliensis DSM 7358</name>
    <dbReference type="NCBI Taxonomy" id="1246995"/>
    <lineage>
        <taxon>Bacteria</taxon>
        <taxon>Bacillati</taxon>
        <taxon>Actinomycetota</taxon>
        <taxon>Actinomycetes</taxon>
        <taxon>Micromonosporales</taxon>
        <taxon>Micromonosporaceae</taxon>
        <taxon>Actinoplanes</taxon>
    </lineage>
</organism>
<name>U5VV34_9ACTN</name>
<evidence type="ECO:0000256" key="5">
    <source>
        <dbReference type="ARBA" id="ARBA00022806"/>
    </source>
</evidence>
<dbReference type="GO" id="GO:0030894">
    <property type="term" value="C:replisome"/>
    <property type="evidence" value="ECO:0007669"/>
    <property type="project" value="TreeGrafter"/>
</dbReference>
<dbReference type="Gene3D" id="3.40.50.300">
    <property type="entry name" value="P-loop containing nucleotide triphosphate hydrolases"/>
    <property type="match status" value="2"/>
</dbReference>
<dbReference type="Pfam" id="PF00271">
    <property type="entry name" value="Helicase_C"/>
    <property type="match status" value="1"/>
</dbReference>
<accession>U5VV34</accession>
<feature type="domain" description="Helicase ATP-binding" evidence="13">
    <location>
        <begin position="24"/>
        <end position="194"/>
    </location>
</feature>
<dbReference type="OrthoDB" id="9760034at2"/>
<dbReference type="GO" id="GO:0003677">
    <property type="term" value="F:DNA binding"/>
    <property type="evidence" value="ECO:0007669"/>
    <property type="project" value="UniProtKB-KW"/>
</dbReference>
<dbReference type="EC" id="5.6.2.4" evidence="10"/>
<evidence type="ECO:0000256" key="3">
    <source>
        <dbReference type="ARBA" id="ARBA00022741"/>
    </source>
</evidence>
<keyword evidence="2" id="KW-0479">Metal-binding</keyword>
<dbReference type="AlphaFoldDB" id="U5VV34"/>
<dbReference type="GO" id="GO:0016787">
    <property type="term" value="F:hydrolase activity"/>
    <property type="evidence" value="ECO:0007669"/>
    <property type="project" value="UniProtKB-KW"/>
</dbReference>
<comment type="catalytic activity">
    <reaction evidence="9">
        <text>Couples ATP hydrolysis with the unwinding of duplex DNA by translocating in the 3'-5' direction.</text>
        <dbReference type="EC" id="5.6.2.4"/>
    </reaction>
</comment>
<dbReference type="Gene3D" id="1.10.10.10">
    <property type="entry name" value="Winged helix-like DNA-binding domain superfamily/Winged helix DNA-binding domain"/>
    <property type="match status" value="1"/>
</dbReference>
<evidence type="ECO:0000256" key="4">
    <source>
        <dbReference type="ARBA" id="ARBA00022801"/>
    </source>
</evidence>
<dbReference type="Proteomes" id="UP000017746">
    <property type="component" value="Chromosome"/>
</dbReference>
<evidence type="ECO:0000313" key="15">
    <source>
        <dbReference type="EMBL" id="AGZ40657.1"/>
    </source>
</evidence>
<dbReference type="PANTHER" id="PTHR13710">
    <property type="entry name" value="DNA HELICASE RECQ FAMILY MEMBER"/>
    <property type="match status" value="1"/>
</dbReference>
<protein>
    <recommendedName>
        <fullName evidence="11">ATP-dependent DNA helicase RecQ</fullName>
        <ecNumber evidence="10">5.6.2.4</ecNumber>
    </recommendedName>
    <alternativeName>
        <fullName evidence="12">DNA 3'-5' helicase RecQ</fullName>
    </alternativeName>
</protein>
<dbReference type="PATRIC" id="fig|1246995.3.peg.2411"/>
<dbReference type="GO" id="GO:0005737">
    <property type="term" value="C:cytoplasm"/>
    <property type="evidence" value="ECO:0007669"/>
    <property type="project" value="TreeGrafter"/>
</dbReference>
<dbReference type="InterPro" id="IPR004589">
    <property type="entry name" value="DNA_helicase_ATP-dep_RecQ"/>
</dbReference>
<dbReference type="InterPro" id="IPR027417">
    <property type="entry name" value="P-loop_NTPase"/>
</dbReference>
<dbReference type="InterPro" id="IPR001650">
    <property type="entry name" value="Helicase_C-like"/>
</dbReference>
<keyword evidence="7" id="KW-0238">DNA-binding</keyword>
<comment type="similarity">
    <text evidence="1">Belongs to the helicase family. RecQ subfamily.</text>
</comment>
<dbReference type="Pfam" id="PF16124">
    <property type="entry name" value="RecQ_Zn_bind"/>
    <property type="match status" value="1"/>
</dbReference>
<dbReference type="EMBL" id="CP006272">
    <property type="protein sequence ID" value="AGZ40657.1"/>
    <property type="molecule type" value="Genomic_DNA"/>
</dbReference>
<evidence type="ECO:0000256" key="10">
    <source>
        <dbReference type="ARBA" id="ARBA00034808"/>
    </source>
</evidence>
<dbReference type="eggNOG" id="COG0514">
    <property type="taxonomic scope" value="Bacteria"/>
</dbReference>
<keyword evidence="3" id="KW-0547">Nucleotide-binding</keyword>
<dbReference type="SMART" id="SM00487">
    <property type="entry name" value="DEXDc"/>
    <property type="match status" value="1"/>
</dbReference>
<dbReference type="GO" id="GO:0043590">
    <property type="term" value="C:bacterial nucleoid"/>
    <property type="evidence" value="ECO:0007669"/>
    <property type="project" value="TreeGrafter"/>
</dbReference>
<evidence type="ECO:0000256" key="12">
    <source>
        <dbReference type="ARBA" id="ARBA00044550"/>
    </source>
</evidence>
<evidence type="ECO:0000256" key="9">
    <source>
        <dbReference type="ARBA" id="ARBA00034617"/>
    </source>
</evidence>
<keyword evidence="6" id="KW-0067">ATP-binding</keyword>
<keyword evidence="5 15" id="KW-0347">Helicase</keyword>
<evidence type="ECO:0000256" key="1">
    <source>
        <dbReference type="ARBA" id="ARBA00005446"/>
    </source>
</evidence>
<feature type="domain" description="Helicase C-terminal" evidence="14">
    <location>
        <begin position="221"/>
        <end position="371"/>
    </location>
</feature>
<dbReference type="PROSITE" id="PS51192">
    <property type="entry name" value="HELICASE_ATP_BIND_1"/>
    <property type="match status" value="1"/>
</dbReference>
<dbReference type="PROSITE" id="PS51194">
    <property type="entry name" value="HELICASE_CTER"/>
    <property type="match status" value="1"/>
</dbReference>
<evidence type="ECO:0000313" key="16">
    <source>
        <dbReference type="Proteomes" id="UP000017746"/>
    </source>
</evidence>
<evidence type="ECO:0000259" key="14">
    <source>
        <dbReference type="PROSITE" id="PS51194"/>
    </source>
</evidence>
<dbReference type="GO" id="GO:0006310">
    <property type="term" value="P:DNA recombination"/>
    <property type="evidence" value="ECO:0007669"/>
    <property type="project" value="InterPro"/>
</dbReference>
<dbReference type="GO" id="GO:0046872">
    <property type="term" value="F:metal ion binding"/>
    <property type="evidence" value="ECO:0007669"/>
    <property type="project" value="UniProtKB-KW"/>
</dbReference>
<evidence type="ECO:0000256" key="7">
    <source>
        <dbReference type="ARBA" id="ARBA00023125"/>
    </source>
</evidence>
<sequence>MADVTALAASVFGFALRPSQRSAAEAVTGGRDTLAVLPTGSGKSAIYQVAGLAREGVTVVVSPLIALQRDQVRSLSGLGLRAVLLNSSLHAAQRAEVLATIRAGETDFVMLGPEQLANDETLRELTGTPRPITLVAVDEAHLVSEWGHDFRPEYLRLADVIDAFGRPPVLALTATAAPPVQADITRQLRMREPQIIVADFDRPGITLAVRRTRHGLPEDQAIDDRTVEVVLAHQTPALVYALTHARCESLAERLRLDSYRVAAYHAGMPAAERGRVQDGFFAGTIEIVVATSAFGMGIDKPDVRTVVHAGVPGSLDEYYQEIGRAGRDGEPANAILVYDPRTVRIPRLLAARSRIAAGTIHAVVDVLESRSGRVTYQELAEASFVSKHMVERVVAELLELDALEADGHDAVLIPKRLPRTTFASVAEAGDRHQAVLTSRIDAARHYAETTRCRRAELLGYFGEHYEAPCGTCDNDNTAAAAPSGMSAPELPGGVGVHHRLWGPGTLLSRDEHELTAVFASVGYRHLTPAVLANGVLTID</sequence>
<dbReference type="KEGG" id="afs:AFR_11840"/>
<dbReference type="NCBIfam" id="TIGR00614">
    <property type="entry name" value="recQ_fam"/>
    <property type="match status" value="1"/>
</dbReference>
<dbReference type="RefSeq" id="WP_023360712.1">
    <property type="nucleotide sequence ID" value="NC_022657.1"/>
</dbReference>
<dbReference type="GO" id="GO:0005524">
    <property type="term" value="F:ATP binding"/>
    <property type="evidence" value="ECO:0007669"/>
    <property type="project" value="UniProtKB-KW"/>
</dbReference>
<dbReference type="InterPro" id="IPR032284">
    <property type="entry name" value="RecQ_Zn-bd"/>
</dbReference>
<dbReference type="InterPro" id="IPR036388">
    <property type="entry name" value="WH-like_DNA-bd_sf"/>
</dbReference>
<dbReference type="InterPro" id="IPR014001">
    <property type="entry name" value="Helicase_ATP-bd"/>
</dbReference>
<dbReference type="GO" id="GO:0043138">
    <property type="term" value="F:3'-5' DNA helicase activity"/>
    <property type="evidence" value="ECO:0007669"/>
    <property type="project" value="UniProtKB-EC"/>
</dbReference>
<dbReference type="CDD" id="cd17920">
    <property type="entry name" value="DEXHc_RecQ"/>
    <property type="match status" value="1"/>
</dbReference>
<dbReference type="STRING" id="1246995.AFR_11840"/>
<evidence type="ECO:0000256" key="6">
    <source>
        <dbReference type="ARBA" id="ARBA00022840"/>
    </source>
</evidence>
<dbReference type="SMART" id="SM00490">
    <property type="entry name" value="HELICc"/>
    <property type="match status" value="1"/>
</dbReference>
<proteinExistence type="inferred from homology"/>
<dbReference type="GO" id="GO:0006281">
    <property type="term" value="P:DNA repair"/>
    <property type="evidence" value="ECO:0007669"/>
    <property type="project" value="TreeGrafter"/>
</dbReference>
<evidence type="ECO:0000256" key="11">
    <source>
        <dbReference type="ARBA" id="ARBA00044535"/>
    </source>
</evidence>
<dbReference type="PANTHER" id="PTHR13710:SF105">
    <property type="entry name" value="ATP-DEPENDENT DNA HELICASE Q1"/>
    <property type="match status" value="1"/>
</dbReference>
<dbReference type="InterPro" id="IPR011545">
    <property type="entry name" value="DEAD/DEAH_box_helicase_dom"/>
</dbReference>
<evidence type="ECO:0000256" key="8">
    <source>
        <dbReference type="ARBA" id="ARBA00023235"/>
    </source>
</evidence>
<keyword evidence="8" id="KW-0413">Isomerase</keyword>
<evidence type="ECO:0000256" key="2">
    <source>
        <dbReference type="ARBA" id="ARBA00022723"/>
    </source>
</evidence>
<evidence type="ECO:0000259" key="13">
    <source>
        <dbReference type="PROSITE" id="PS51192"/>
    </source>
</evidence>
<dbReference type="SUPFAM" id="SSF52540">
    <property type="entry name" value="P-loop containing nucleoside triphosphate hydrolases"/>
    <property type="match status" value="1"/>
</dbReference>
<dbReference type="HOGENOM" id="CLU_001103_9_7_11"/>
<keyword evidence="4" id="KW-0378">Hydrolase</keyword>
<keyword evidence="16" id="KW-1185">Reference proteome</keyword>